<sequence length="138" mass="15260">MLVNGTTLKYKKKGAAEYTDISEFLKEIPEMGIEMEKVENTPINAKNNRYENGIGDIGDLTYKFCYENESDSSVYRVMRKAQETGEILSFQETLIDGTTTEVDGQVMAKRTGGGKNGVMEVNLTITPCSDLIVTDPTA</sequence>
<reference evidence="1" key="1">
    <citation type="journal article" date="2021" name="Proc. Natl. Acad. Sci. U.S.A.">
        <title>A Catalog of Tens of Thousands of Viruses from Human Metagenomes Reveals Hidden Associations with Chronic Diseases.</title>
        <authorList>
            <person name="Tisza M.J."/>
            <person name="Buck C.B."/>
        </authorList>
    </citation>
    <scope>NUCLEOTIDE SEQUENCE</scope>
    <source>
        <strain evidence="1">CtOPZ7</strain>
    </source>
</reference>
<organism evidence="1">
    <name type="scientific">Siphoviridae sp. ctOPZ7</name>
    <dbReference type="NCBI Taxonomy" id="2826310"/>
    <lineage>
        <taxon>Viruses</taxon>
        <taxon>Duplodnaviria</taxon>
        <taxon>Heunggongvirae</taxon>
        <taxon>Uroviricota</taxon>
        <taxon>Caudoviricetes</taxon>
    </lineage>
</organism>
<proteinExistence type="predicted"/>
<dbReference type="EMBL" id="BK015196">
    <property type="protein sequence ID" value="DAD95567.1"/>
    <property type="molecule type" value="Genomic_DNA"/>
</dbReference>
<name>A0A8S5NMI7_9CAUD</name>
<accession>A0A8S5NMI7</accession>
<evidence type="ECO:0000313" key="1">
    <source>
        <dbReference type="EMBL" id="DAD95567.1"/>
    </source>
</evidence>
<protein>
    <submittedName>
        <fullName evidence="1">Tail tube protein</fullName>
    </submittedName>
</protein>
<dbReference type="Gene3D" id="4.10.410.40">
    <property type="match status" value="1"/>
</dbReference>